<keyword evidence="2" id="KW-1185">Reference proteome</keyword>
<accession>A0A5N5SRB5</accession>
<reference evidence="1 2" key="1">
    <citation type="journal article" date="2019" name="PLoS Biol.">
        <title>Sex chromosomes control vertical transmission of feminizing Wolbachia symbionts in an isopod.</title>
        <authorList>
            <person name="Becking T."/>
            <person name="Chebbi M.A."/>
            <person name="Giraud I."/>
            <person name="Moumen B."/>
            <person name="Laverre T."/>
            <person name="Caubet Y."/>
            <person name="Peccoud J."/>
            <person name="Gilbert C."/>
            <person name="Cordaux R."/>
        </authorList>
    </citation>
    <scope>NUCLEOTIDE SEQUENCE [LARGE SCALE GENOMIC DNA]</scope>
    <source>
        <strain evidence="1">ANa2</strain>
        <tissue evidence="1">Whole body excluding digestive tract and cuticle</tissue>
    </source>
</reference>
<evidence type="ECO:0000313" key="1">
    <source>
        <dbReference type="EMBL" id="KAB7496676.1"/>
    </source>
</evidence>
<proteinExistence type="predicted"/>
<sequence>MNEESESLDNDHSQVVEPDIFDSSESDLEENDFLGFEINSPLSIDEYVSLGSRYSQVRIPDITVPVTTRLETFHISPFQNINRTPTITSMHTTLVVPGCQSVETCSSGNQVVGESAVEDRVNEMYERDSNSTINSTIGNNRRMSADFAILRFLCRSTGESVVSDNGFTEGRGNIRDIRDILNPNSSSYNLGFPEDTLSSIGEHSETMECTLDEYIEDSYILSPELEMRTKVVDTIVTTTISNVVGPRTRSHGPVPDHIHVLTNPLEYKRKFQCSDAVFIPSLGSLSSAWLVSSARIRIHSVSVSSTRISFQCCIQSRVSPYIQAIDHR</sequence>
<organism evidence="1 2">
    <name type="scientific">Armadillidium nasatum</name>
    <dbReference type="NCBI Taxonomy" id="96803"/>
    <lineage>
        <taxon>Eukaryota</taxon>
        <taxon>Metazoa</taxon>
        <taxon>Ecdysozoa</taxon>
        <taxon>Arthropoda</taxon>
        <taxon>Crustacea</taxon>
        <taxon>Multicrustacea</taxon>
        <taxon>Malacostraca</taxon>
        <taxon>Eumalacostraca</taxon>
        <taxon>Peracarida</taxon>
        <taxon>Isopoda</taxon>
        <taxon>Oniscidea</taxon>
        <taxon>Crinocheta</taxon>
        <taxon>Armadillidiidae</taxon>
        <taxon>Armadillidium</taxon>
    </lineage>
</organism>
<dbReference type="Proteomes" id="UP000326759">
    <property type="component" value="Unassembled WGS sequence"/>
</dbReference>
<name>A0A5N5SRB5_9CRUS</name>
<dbReference type="EMBL" id="SEYY01021126">
    <property type="protein sequence ID" value="KAB7496676.1"/>
    <property type="molecule type" value="Genomic_DNA"/>
</dbReference>
<protein>
    <submittedName>
        <fullName evidence="1">Uncharacterized protein</fullName>
    </submittedName>
</protein>
<comment type="caution">
    <text evidence="1">The sequence shown here is derived from an EMBL/GenBank/DDBJ whole genome shotgun (WGS) entry which is preliminary data.</text>
</comment>
<dbReference type="AlphaFoldDB" id="A0A5N5SRB5"/>
<gene>
    <name evidence="1" type="ORF">Anas_13201</name>
</gene>
<evidence type="ECO:0000313" key="2">
    <source>
        <dbReference type="Proteomes" id="UP000326759"/>
    </source>
</evidence>